<dbReference type="HOGENOM" id="CLU_162506_0_0_4"/>
<keyword evidence="1" id="KW-0732">Signal</keyword>
<evidence type="ECO:0000313" key="2">
    <source>
        <dbReference type="EMBL" id="ABF75419.1"/>
    </source>
</evidence>
<accession>A0A0H2XNB9</accession>
<organism evidence="2">
    <name type="scientific">Burkholderia orbicola (strain AU 1054)</name>
    <dbReference type="NCBI Taxonomy" id="331271"/>
    <lineage>
        <taxon>Bacteria</taxon>
        <taxon>Pseudomonadati</taxon>
        <taxon>Pseudomonadota</taxon>
        <taxon>Betaproteobacteria</taxon>
        <taxon>Burkholderiales</taxon>
        <taxon>Burkholderiaceae</taxon>
        <taxon>Burkholderia</taxon>
        <taxon>Burkholderia cepacia complex</taxon>
        <taxon>Burkholderia orbicola</taxon>
    </lineage>
</organism>
<dbReference type="Pfam" id="PF12779">
    <property type="entry name" value="WXXGXW"/>
    <property type="match status" value="2"/>
</dbReference>
<dbReference type="AlphaFoldDB" id="A0A0H2XNB9"/>
<reference evidence="2" key="1">
    <citation type="submission" date="2006-05" db="EMBL/GenBank/DDBJ databases">
        <title>Complete sequence of chromosome 1 of Burkholderia cenocepacia AU 1054.</title>
        <authorList>
            <consortium name="US DOE Joint Genome Institute"/>
            <person name="Copeland A."/>
            <person name="Lucas S."/>
            <person name="Lapidus A."/>
            <person name="Barry K."/>
            <person name="Detter J.C."/>
            <person name="Glavina del Rio T."/>
            <person name="Hammon N."/>
            <person name="Israni S."/>
            <person name="Dalin E."/>
            <person name="Tice H."/>
            <person name="Pitluck S."/>
            <person name="Chain P."/>
            <person name="Malfatti S."/>
            <person name="Shin M."/>
            <person name="Vergez L."/>
            <person name="Schmutz J."/>
            <person name="Larimer F."/>
            <person name="Land M."/>
            <person name="Hauser L."/>
            <person name="Kyrpides N."/>
            <person name="Lykidis A."/>
            <person name="LiPuma J.J."/>
            <person name="Konstantinidis K."/>
            <person name="Tiedje J.M."/>
            <person name="Richardson P."/>
        </authorList>
    </citation>
    <scope>NUCLEOTIDE SEQUENCE [LARGE SCALE GENOMIC DNA]</scope>
    <source>
        <strain evidence="2">AU 1054</strain>
    </source>
</reference>
<evidence type="ECO:0000256" key="1">
    <source>
        <dbReference type="SAM" id="SignalP"/>
    </source>
</evidence>
<dbReference type="InterPro" id="IPR024447">
    <property type="entry name" value="YXWGXW_rpt"/>
</dbReference>
<proteinExistence type="predicted"/>
<protein>
    <recommendedName>
        <fullName evidence="3">YXWGXW repeat protein</fullName>
    </recommendedName>
</protein>
<sequence precursor="true">MAVSTVSRRIVSLALFAAGLSAVVAPFAAHADEILVGTPVIAPQGRMVIAEPVAVRTEEIVVVAPNAPPPVRYEVVPATRVGYVWERGHWHWDHGRYVWIGGHWETERVGMQWVPGHWDQRGPNWFWTRGHWA</sequence>
<feature type="signal peptide" evidence="1">
    <location>
        <begin position="1"/>
        <end position="31"/>
    </location>
</feature>
<name>A0A0H2XNB9_BURO1</name>
<evidence type="ECO:0008006" key="3">
    <source>
        <dbReference type="Google" id="ProtNLM"/>
    </source>
</evidence>
<gene>
    <name evidence="2" type="ordered locus">Bcen_0507</name>
</gene>
<feature type="chain" id="PRO_5002602085" description="YXWGXW repeat protein" evidence="1">
    <location>
        <begin position="32"/>
        <end position="133"/>
    </location>
</feature>
<dbReference type="EMBL" id="CP000378">
    <property type="protein sequence ID" value="ABF75419.1"/>
    <property type="molecule type" value="Genomic_DNA"/>
</dbReference>